<dbReference type="Proteomes" id="UP000240883">
    <property type="component" value="Unassembled WGS sequence"/>
</dbReference>
<comment type="similarity">
    <text evidence="1">Belongs to the avfA family.</text>
</comment>
<dbReference type="SUPFAM" id="SSF51735">
    <property type="entry name" value="NAD(P)-binding Rossmann-fold domains"/>
    <property type="match status" value="1"/>
</dbReference>
<feature type="domain" description="NAD(P)-binding" evidence="2">
    <location>
        <begin position="8"/>
        <end position="166"/>
    </location>
</feature>
<dbReference type="Pfam" id="PF13460">
    <property type="entry name" value="NAD_binding_10"/>
    <property type="match status" value="1"/>
</dbReference>
<organism evidence="3 4">
    <name type="scientific">Corynespora cassiicola Philippines</name>
    <dbReference type="NCBI Taxonomy" id="1448308"/>
    <lineage>
        <taxon>Eukaryota</taxon>
        <taxon>Fungi</taxon>
        <taxon>Dikarya</taxon>
        <taxon>Ascomycota</taxon>
        <taxon>Pezizomycotina</taxon>
        <taxon>Dothideomycetes</taxon>
        <taxon>Pleosporomycetidae</taxon>
        <taxon>Pleosporales</taxon>
        <taxon>Corynesporascaceae</taxon>
        <taxon>Corynespora</taxon>
    </lineage>
</organism>
<keyword evidence="4" id="KW-1185">Reference proteome</keyword>
<evidence type="ECO:0000313" key="4">
    <source>
        <dbReference type="Proteomes" id="UP000240883"/>
    </source>
</evidence>
<dbReference type="EMBL" id="KZ678142">
    <property type="protein sequence ID" value="PSN62228.1"/>
    <property type="molecule type" value="Genomic_DNA"/>
</dbReference>
<evidence type="ECO:0000256" key="1">
    <source>
        <dbReference type="ARBA" id="ARBA00038376"/>
    </source>
</evidence>
<dbReference type="PANTHER" id="PTHR15020">
    <property type="entry name" value="FLAVIN REDUCTASE-RELATED"/>
    <property type="match status" value="1"/>
</dbReference>
<protein>
    <recommendedName>
        <fullName evidence="2">NAD(P)-binding domain-containing protein</fullName>
    </recommendedName>
</protein>
<reference evidence="3 4" key="1">
    <citation type="journal article" date="2018" name="Front. Microbiol.">
        <title>Genome-Wide Analysis of Corynespora cassiicola Leaf Fall Disease Putative Effectors.</title>
        <authorList>
            <person name="Lopez D."/>
            <person name="Ribeiro S."/>
            <person name="Label P."/>
            <person name="Fumanal B."/>
            <person name="Venisse J.S."/>
            <person name="Kohler A."/>
            <person name="de Oliveira R.R."/>
            <person name="Labutti K."/>
            <person name="Lipzen A."/>
            <person name="Lail K."/>
            <person name="Bauer D."/>
            <person name="Ohm R.A."/>
            <person name="Barry K.W."/>
            <person name="Spatafora J."/>
            <person name="Grigoriev I.V."/>
            <person name="Martin F.M."/>
            <person name="Pujade-Renaud V."/>
        </authorList>
    </citation>
    <scope>NUCLEOTIDE SEQUENCE [LARGE SCALE GENOMIC DNA]</scope>
    <source>
        <strain evidence="3 4">Philippines</strain>
    </source>
</reference>
<gene>
    <name evidence="3" type="ORF">BS50DRAFT_578069</name>
</gene>
<dbReference type="AlphaFoldDB" id="A0A2T2NB11"/>
<dbReference type="PANTHER" id="PTHR15020:SF50">
    <property type="entry name" value="UPF0659 PROTEIN YMR090W"/>
    <property type="match status" value="1"/>
</dbReference>
<evidence type="ECO:0000313" key="3">
    <source>
        <dbReference type="EMBL" id="PSN62228.1"/>
    </source>
</evidence>
<dbReference type="OrthoDB" id="10254604at2759"/>
<dbReference type="InterPro" id="IPR016040">
    <property type="entry name" value="NAD(P)-bd_dom"/>
</dbReference>
<dbReference type="InterPro" id="IPR036291">
    <property type="entry name" value="NAD(P)-bd_dom_sf"/>
</dbReference>
<sequence>MAHILLIGGHGKVAQLLTPVLLARSWSVTSMIRTAEQKGTIEKLGQGKPGRLNVLISSVEDVKSEGDAQKILDEVKPDWVVWSAGAGGRGGPSRTKAIDQDAAIYFTKASIHTPSIKKFLTVSYVSSRRNKPSWWTDKDWEYGTKVNTEILPKYYEAKVAADEVLTVLSKERLDEETKNGVPEKDRFCGISFRPGTLSDGPAGRVSMGKTSCEGKVTRATVAEAIAAVLGTEGARGWIDLLDGEEEAEAAAKRIVKDAVDTVEGEDFEAMKERAAKL</sequence>
<proteinExistence type="inferred from homology"/>
<accession>A0A2T2NB11</accession>
<dbReference type="STRING" id="1448308.A0A2T2NB11"/>
<evidence type="ECO:0000259" key="2">
    <source>
        <dbReference type="Pfam" id="PF13460"/>
    </source>
</evidence>
<name>A0A2T2NB11_CORCC</name>
<dbReference type="Gene3D" id="3.40.50.720">
    <property type="entry name" value="NAD(P)-binding Rossmann-like Domain"/>
    <property type="match status" value="1"/>
</dbReference>